<dbReference type="PROSITE" id="PS01124">
    <property type="entry name" value="HTH_ARAC_FAMILY_2"/>
    <property type="match status" value="1"/>
</dbReference>
<dbReference type="InterPro" id="IPR050204">
    <property type="entry name" value="AraC_XylS_family_regulators"/>
</dbReference>
<dbReference type="RefSeq" id="WP_089209143.1">
    <property type="nucleotide sequence ID" value="NZ_FZOD01000021.1"/>
</dbReference>
<dbReference type="InterPro" id="IPR020449">
    <property type="entry name" value="Tscrpt_reg_AraC-type_HTH"/>
</dbReference>
<dbReference type="SUPFAM" id="SSF46689">
    <property type="entry name" value="Homeodomain-like"/>
    <property type="match status" value="2"/>
</dbReference>
<dbReference type="SUPFAM" id="SSF51182">
    <property type="entry name" value="RmlC-like cupins"/>
    <property type="match status" value="1"/>
</dbReference>
<proteinExistence type="predicted"/>
<dbReference type="InterPro" id="IPR011051">
    <property type="entry name" value="RmlC_Cupin_sf"/>
</dbReference>
<organism evidence="5 6">
    <name type="scientific">Streptosporangium subroseum</name>
    <dbReference type="NCBI Taxonomy" id="106412"/>
    <lineage>
        <taxon>Bacteria</taxon>
        <taxon>Bacillati</taxon>
        <taxon>Actinomycetota</taxon>
        <taxon>Actinomycetes</taxon>
        <taxon>Streptosporangiales</taxon>
        <taxon>Streptosporangiaceae</taxon>
        <taxon>Streptosporangium</taxon>
    </lineage>
</organism>
<gene>
    <name evidence="5" type="ORF">SAMN05216276_10212</name>
</gene>
<dbReference type="InterPro" id="IPR018060">
    <property type="entry name" value="HTH_AraC"/>
</dbReference>
<dbReference type="InterPro" id="IPR018062">
    <property type="entry name" value="HTH_AraC-typ_CS"/>
</dbReference>
<dbReference type="OrthoDB" id="241790at2"/>
<dbReference type="GO" id="GO:0043565">
    <property type="term" value="F:sequence-specific DNA binding"/>
    <property type="evidence" value="ECO:0007669"/>
    <property type="project" value="InterPro"/>
</dbReference>
<dbReference type="SMART" id="SM00342">
    <property type="entry name" value="HTH_ARAC"/>
    <property type="match status" value="1"/>
</dbReference>
<evidence type="ECO:0000313" key="5">
    <source>
        <dbReference type="EMBL" id="SNS98106.1"/>
    </source>
</evidence>
<sequence length="305" mass="32842">MDSVSHLVRLARPQATLDKRCLLAGATVMDVPPQGEGKAHFHVLLDGACVLELPDRRIELQPGDVVLLPRGTPHRIRTTGAGHGQGIIETPGGAFSTIRSQAGESVIDLFCGHYSFGPGAGAMLFRSLPDPLRVSFAESGEANENVRMLSAIMRREAQNDGPGTTAILSALCNALLAMVLRTSNGRLAETALWTAAHDERIRAVIDEVFREPGADWPIARLARVAAMSRATFIRHFSRSTGMTVGAFLTHVRLMTAAELLADTEFTVASVAAEVGYRSESAFSRAFRMATGSTPARFRRNLEHAA</sequence>
<keyword evidence="6" id="KW-1185">Reference proteome</keyword>
<dbReference type="Pfam" id="PF12833">
    <property type="entry name" value="HTH_18"/>
    <property type="match status" value="1"/>
</dbReference>
<accession>A0A239IWH9</accession>
<dbReference type="InterPro" id="IPR032783">
    <property type="entry name" value="AraC_lig"/>
</dbReference>
<evidence type="ECO:0000256" key="2">
    <source>
        <dbReference type="ARBA" id="ARBA00023125"/>
    </source>
</evidence>
<dbReference type="Proteomes" id="UP000198282">
    <property type="component" value="Unassembled WGS sequence"/>
</dbReference>
<dbReference type="GO" id="GO:0003700">
    <property type="term" value="F:DNA-binding transcription factor activity"/>
    <property type="evidence" value="ECO:0007669"/>
    <property type="project" value="InterPro"/>
</dbReference>
<evidence type="ECO:0000259" key="4">
    <source>
        <dbReference type="PROSITE" id="PS01124"/>
    </source>
</evidence>
<keyword evidence="1" id="KW-0805">Transcription regulation</keyword>
<evidence type="ECO:0000256" key="3">
    <source>
        <dbReference type="ARBA" id="ARBA00023163"/>
    </source>
</evidence>
<dbReference type="PRINTS" id="PR00032">
    <property type="entry name" value="HTHARAC"/>
</dbReference>
<dbReference type="Pfam" id="PF12852">
    <property type="entry name" value="Cupin_6"/>
    <property type="match status" value="1"/>
</dbReference>
<evidence type="ECO:0000313" key="6">
    <source>
        <dbReference type="Proteomes" id="UP000198282"/>
    </source>
</evidence>
<dbReference type="Gene3D" id="1.10.10.60">
    <property type="entry name" value="Homeodomain-like"/>
    <property type="match status" value="2"/>
</dbReference>
<evidence type="ECO:0000256" key="1">
    <source>
        <dbReference type="ARBA" id="ARBA00023015"/>
    </source>
</evidence>
<dbReference type="PANTHER" id="PTHR46796">
    <property type="entry name" value="HTH-TYPE TRANSCRIPTIONAL ACTIVATOR RHAS-RELATED"/>
    <property type="match status" value="1"/>
</dbReference>
<keyword evidence="2" id="KW-0238">DNA-binding</keyword>
<dbReference type="InterPro" id="IPR009057">
    <property type="entry name" value="Homeodomain-like_sf"/>
</dbReference>
<name>A0A239IWH9_9ACTN</name>
<dbReference type="EMBL" id="FZOD01000021">
    <property type="protein sequence ID" value="SNS98106.1"/>
    <property type="molecule type" value="Genomic_DNA"/>
</dbReference>
<reference evidence="5 6" key="1">
    <citation type="submission" date="2017-06" db="EMBL/GenBank/DDBJ databases">
        <authorList>
            <person name="Kim H.J."/>
            <person name="Triplett B.A."/>
        </authorList>
    </citation>
    <scope>NUCLEOTIDE SEQUENCE [LARGE SCALE GENOMIC DNA]</scope>
    <source>
        <strain evidence="5 6">CGMCC 4.2132</strain>
    </source>
</reference>
<dbReference type="PROSITE" id="PS00041">
    <property type="entry name" value="HTH_ARAC_FAMILY_1"/>
    <property type="match status" value="1"/>
</dbReference>
<keyword evidence="3" id="KW-0804">Transcription</keyword>
<dbReference type="PANTHER" id="PTHR46796:SF7">
    <property type="entry name" value="ARAC FAMILY TRANSCRIPTIONAL REGULATOR"/>
    <property type="match status" value="1"/>
</dbReference>
<dbReference type="AlphaFoldDB" id="A0A239IWH9"/>
<dbReference type="Gene3D" id="2.60.120.10">
    <property type="entry name" value="Jelly Rolls"/>
    <property type="match status" value="1"/>
</dbReference>
<protein>
    <submittedName>
        <fullName evidence="5">Transcriptional regulator, AraC family</fullName>
    </submittedName>
</protein>
<feature type="domain" description="HTH araC/xylS-type" evidence="4">
    <location>
        <begin position="199"/>
        <end position="300"/>
    </location>
</feature>
<dbReference type="InterPro" id="IPR014710">
    <property type="entry name" value="RmlC-like_jellyroll"/>
</dbReference>